<dbReference type="InterPro" id="IPR036291">
    <property type="entry name" value="NAD(P)-bd_dom_sf"/>
</dbReference>
<dbReference type="PROSITE" id="PS00671">
    <property type="entry name" value="D_2_HYDROXYACID_DH_3"/>
    <property type="match status" value="1"/>
</dbReference>
<dbReference type="GO" id="GO:0051287">
    <property type="term" value="F:NAD binding"/>
    <property type="evidence" value="ECO:0007669"/>
    <property type="project" value="InterPro"/>
</dbReference>
<dbReference type="InterPro" id="IPR058205">
    <property type="entry name" value="D-LDH-like"/>
</dbReference>
<evidence type="ECO:0000256" key="3">
    <source>
        <dbReference type="ARBA" id="ARBA00023027"/>
    </source>
</evidence>
<dbReference type="SUPFAM" id="SSF51735">
    <property type="entry name" value="NAD(P)-binding Rossmann-fold domains"/>
    <property type="match status" value="1"/>
</dbReference>
<protein>
    <submittedName>
        <fullName evidence="7">Lactate dehydrogenase</fullName>
    </submittedName>
</protein>
<evidence type="ECO:0000256" key="2">
    <source>
        <dbReference type="ARBA" id="ARBA00023002"/>
    </source>
</evidence>
<dbReference type="Gene3D" id="3.40.50.720">
    <property type="entry name" value="NAD(P)-binding Rossmann-like Domain"/>
    <property type="match status" value="2"/>
</dbReference>
<comment type="caution">
    <text evidence="7">The sequence shown here is derived from an EMBL/GenBank/DDBJ whole genome shotgun (WGS) entry which is preliminary data.</text>
</comment>
<accession>A0A1Y4QKR4</accession>
<dbReference type="InterPro" id="IPR006140">
    <property type="entry name" value="D-isomer_DH_NAD-bd"/>
</dbReference>
<dbReference type="Pfam" id="PF02826">
    <property type="entry name" value="2-Hacid_dh_C"/>
    <property type="match status" value="1"/>
</dbReference>
<name>A0A1Y4QKR4_9FIRM</name>
<dbReference type="InterPro" id="IPR006139">
    <property type="entry name" value="D-isomer_2_OHA_DH_cat_dom"/>
</dbReference>
<dbReference type="PANTHER" id="PTHR43026">
    <property type="entry name" value="2-HYDROXYACID DEHYDROGENASE HOMOLOG 1-RELATED"/>
    <property type="match status" value="1"/>
</dbReference>
<dbReference type="Proteomes" id="UP000196258">
    <property type="component" value="Unassembled WGS sequence"/>
</dbReference>
<dbReference type="Pfam" id="PF00389">
    <property type="entry name" value="2-Hacid_dh"/>
    <property type="match status" value="1"/>
</dbReference>
<evidence type="ECO:0000313" key="7">
    <source>
        <dbReference type="EMBL" id="OUQ05690.1"/>
    </source>
</evidence>
<evidence type="ECO:0000259" key="6">
    <source>
        <dbReference type="Pfam" id="PF02826"/>
    </source>
</evidence>
<dbReference type="CDD" id="cd12185">
    <property type="entry name" value="HGDH_LDH_like"/>
    <property type="match status" value="1"/>
</dbReference>
<feature type="domain" description="D-isomer specific 2-hydroxyacid dehydrogenase catalytic" evidence="5">
    <location>
        <begin position="17"/>
        <end position="324"/>
    </location>
</feature>
<dbReference type="InterPro" id="IPR029753">
    <property type="entry name" value="D-isomer_DH_CS"/>
</dbReference>
<evidence type="ECO:0000256" key="4">
    <source>
        <dbReference type="RuleBase" id="RU003719"/>
    </source>
</evidence>
<sequence>MKIAVYNYREFDEGNFFEEFSKKYDLEIIKCYEKPSLENVNLAKGCYGISVITTPITRDIIKAWANLGIKHISTRTIGYDHIDIEAAIEFGIEVSNVTYSTASVANYTIMIMLMALRKMKMILKRAEGFDFSLQESIGLELENMTVGVIGTGAIGKNVIKNLTGFNCNILAYDPFINEEVKKYAKYVSLDEILSQGDILTLHIPATKDTYHLIRKETINKMKDGVIIINTARGSIIDTADLIEALESGKISACALDVIENELGLYYNDYKYKTIKNHYLSILKEMPNVLLTPHMAFYTKQAVSDMVENSLLSIVTSKKGKENKFRIC</sequence>
<keyword evidence="3" id="KW-0520">NAD</keyword>
<dbReference type="AlphaFoldDB" id="A0A1Y4QKR4"/>
<evidence type="ECO:0000313" key="8">
    <source>
        <dbReference type="Proteomes" id="UP000196258"/>
    </source>
</evidence>
<dbReference type="PANTHER" id="PTHR43026:SF1">
    <property type="entry name" value="2-HYDROXYACID DEHYDROGENASE HOMOLOG 1-RELATED"/>
    <property type="match status" value="1"/>
</dbReference>
<proteinExistence type="inferred from homology"/>
<dbReference type="PROSITE" id="PS00065">
    <property type="entry name" value="D_2_HYDROXYACID_DH_1"/>
    <property type="match status" value="1"/>
</dbReference>
<feature type="domain" description="D-isomer specific 2-hydroxyacid dehydrogenase NAD-binding" evidence="6">
    <location>
        <begin position="109"/>
        <end position="295"/>
    </location>
</feature>
<evidence type="ECO:0000259" key="5">
    <source>
        <dbReference type="Pfam" id="PF00389"/>
    </source>
</evidence>
<dbReference type="EMBL" id="NFLB01000004">
    <property type="protein sequence ID" value="OUQ05690.1"/>
    <property type="molecule type" value="Genomic_DNA"/>
</dbReference>
<dbReference type="RefSeq" id="WP_087255559.1">
    <property type="nucleotide sequence ID" value="NZ_CALURN010000019.1"/>
</dbReference>
<dbReference type="SUPFAM" id="SSF52283">
    <property type="entry name" value="Formate/glycerate dehydrogenase catalytic domain-like"/>
    <property type="match status" value="1"/>
</dbReference>
<keyword evidence="2 4" id="KW-0560">Oxidoreductase</keyword>
<organism evidence="7 8">
    <name type="scientific">Thomasclavelia spiroformis</name>
    <dbReference type="NCBI Taxonomy" id="29348"/>
    <lineage>
        <taxon>Bacteria</taxon>
        <taxon>Bacillati</taxon>
        <taxon>Bacillota</taxon>
        <taxon>Erysipelotrichia</taxon>
        <taxon>Erysipelotrichales</taxon>
        <taxon>Coprobacillaceae</taxon>
        <taxon>Thomasclavelia</taxon>
    </lineage>
</organism>
<gene>
    <name evidence="7" type="ORF">B5E91_04565</name>
</gene>
<evidence type="ECO:0000256" key="1">
    <source>
        <dbReference type="ARBA" id="ARBA00005854"/>
    </source>
</evidence>
<dbReference type="GO" id="GO:0008720">
    <property type="term" value="F:D-lactate dehydrogenase (NAD+) activity"/>
    <property type="evidence" value="ECO:0007669"/>
    <property type="project" value="TreeGrafter"/>
</dbReference>
<comment type="similarity">
    <text evidence="1 4">Belongs to the D-isomer specific 2-hydroxyacid dehydrogenase family.</text>
</comment>
<dbReference type="InterPro" id="IPR029752">
    <property type="entry name" value="D-isomer_DH_CS1"/>
</dbReference>
<reference evidence="8" key="1">
    <citation type="submission" date="2017-04" db="EMBL/GenBank/DDBJ databases">
        <title>Function of individual gut microbiota members based on whole genome sequencing of pure cultures obtained from chicken caecum.</title>
        <authorList>
            <person name="Medvecky M."/>
            <person name="Cejkova D."/>
            <person name="Polansky O."/>
            <person name="Karasova D."/>
            <person name="Kubasova T."/>
            <person name="Cizek A."/>
            <person name="Rychlik I."/>
        </authorList>
    </citation>
    <scope>NUCLEOTIDE SEQUENCE [LARGE SCALE GENOMIC DNA]</scope>
    <source>
        <strain evidence="8">An149</strain>
    </source>
</reference>